<dbReference type="Proteomes" id="UP001054821">
    <property type="component" value="Chromosome 3"/>
</dbReference>
<evidence type="ECO:0000313" key="2">
    <source>
        <dbReference type="Proteomes" id="UP001054821"/>
    </source>
</evidence>
<protein>
    <recommendedName>
        <fullName evidence="3">Reverse transcriptase domain-containing protein</fullName>
    </recommendedName>
</protein>
<comment type="caution">
    <text evidence="1">The sequence shown here is derived from an EMBL/GenBank/DDBJ whole genome shotgun (WGS) entry which is preliminary data.</text>
</comment>
<gene>
    <name evidence="1" type="ORF">L3X38_016032</name>
</gene>
<name>A0AAD4W4J8_PRUDU</name>
<organism evidence="1 2">
    <name type="scientific">Prunus dulcis</name>
    <name type="common">Almond</name>
    <name type="synonym">Amygdalus dulcis</name>
    <dbReference type="NCBI Taxonomy" id="3755"/>
    <lineage>
        <taxon>Eukaryota</taxon>
        <taxon>Viridiplantae</taxon>
        <taxon>Streptophyta</taxon>
        <taxon>Embryophyta</taxon>
        <taxon>Tracheophyta</taxon>
        <taxon>Spermatophyta</taxon>
        <taxon>Magnoliopsida</taxon>
        <taxon>eudicotyledons</taxon>
        <taxon>Gunneridae</taxon>
        <taxon>Pentapetalae</taxon>
        <taxon>rosids</taxon>
        <taxon>fabids</taxon>
        <taxon>Rosales</taxon>
        <taxon>Rosaceae</taxon>
        <taxon>Amygdaloideae</taxon>
        <taxon>Amygdaleae</taxon>
        <taxon>Prunus</taxon>
    </lineage>
</organism>
<evidence type="ECO:0000313" key="1">
    <source>
        <dbReference type="EMBL" id="KAI5336764.1"/>
    </source>
</evidence>
<reference evidence="1 2" key="1">
    <citation type="journal article" date="2022" name="G3 (Bethesda)">
        <title>Whole-genome sequence and methylome profiling of the almond [Prunus dulcis (Mill.) D.A. Webb] cultivar 'Nonpareil'.</title>
        <authorList>
            <person name="D'Amico-Willman K.M."/>
            <person name="Ouma W.Z."/>
            <person name="Meulia T."/>
            <person name="Sideli G.M."/>
            <person name="Gradziel T.M."/>
            <person name="Fresnedo-Ramirez J."/>
        </authorList>
    </citation>
    <scope>NUCLEOTIDE SEQUENCE [LARGE SCALE GENOMIC DNA]</scope>
    <source>
        <strain evidence="1">Clone GOH B32 T37-40</strain>
    </source>
</reference>
<sequence length="68" mass="7631">MANRLKMIHPDIISGNQNAFVPGRQIQDNILVAHEAFHYLKKKKIDGVFEAVIGFSSSKHVSLQCLLL</sequence>
<dbReference type="EMBL" id="JAJFAZ020000003">
    <property type="protein sequence ID" value="KAI5336764.1"/>
    <property type="molecule type" value="Genomic_DNA"/>
</dbReference>
<accession>A0AAD4W4J8</accession>
<keyword evidence="2" id="KW-1185">Reference proteome</keyword>
<evidence type="ECO:0008006" key="3">
    <source>
        <dbReference type="Google" id="ProtNLM"/>
    </source>
</evidence>
<proteinExistence type="predicted"/>
<dbReference type="AlphaFoldDB" id="A0AAD4W4J8"/>